<dbReference type="SUPFAM" id="SSF55418">
    <property type="entry name" value="eIF4e-like"/>
    <property type="match status" value="1"/>
</dbReference>
<sequence>MSSTKKPQPPNLDLIAMVQNARMQHDDHVIPSKVNSIYWIEAKPATATHTPTAHTLEIRVTTSVQAVDALWERVKAATHVGELGYKSKVSTCPTEPGQPQDARTIVICTYDATDTDHVQRVADHVRQLGIADEAVTFAAMNARERHIKGPQE</sequence>
<gene>
    <name evidence="1" type="ORF">G4Y79_23160</name>
</gene>
<evidence type="ECO:0000313" key="2">
    <source>
        <dbReference type="Proteomes" id="UP000594468"/>
    </source>
</evidence>
<dbReference type="AlphaFoldDB" id="A0A7S8E8Y2"/>
<dbReference type="Pfam" id="PF08939">
    <property type="entry name" value="Bles03"/>
    <property type="match status" value="1"/>
</dbReference>
<dbReference type="RefSeq" id="WP_195170620.1">
    <property type="nucleotide sequence ID" value="NZ_CP062983.1"/>
</dbReference>
<accession>A0A7S8E8Y2</accession>
<keyword evidence="2" id="KW-1185">Reference proteome</keyword>
<evidence type="ECO:0000313" key="1">
    <source>
        <dbReference type="EMBL" id="QPC82551.1"/>
    </source>
</evidence>
<dbReference type="Proteomes" id="UP000594468">
    <property type="component" value="Chromosome"/>
</dbReference>
<name>A0A7S8E8Y2_9CHLR</name>
<dbReference type="KEGG" id="pmet:G4Y79_23160"/>
<organism evidence="1 2">
    <name type="scientific">Phototrophicus methaneseepsis</name>
    <dbReference type="NCBI Taxonomy" id="2710758"/>
    <lineage>
        <taxon>Bacteria</taxon>
        <taxon>Bacillati</taxon>
        <taxon>Chloroflexota</taxon>
        <taxon>Candidatus Thermofontia</taxon>
        <taxon>Phototrophicales</taxon>
        <taxon>Phototrophicaceae</taxon>
        <taxon>Phototrophicus</taxon>
    </lineage>
</organism>
<protein>
    <submittedName>
        <fullName evidence="1">DUF1917 domain-containing protein</fullName>
    </submittedName>
</protein>
<proteinExistence type="predicted"/>
<dbReference type="Gene3D" id="3.30.760.10">
    <property type="entry name" value="RNA Cap, Translation Initiation Factor Eif4e"/>
    <property type="match status" value="1"/>
</dbReference>
<reference evidence="1 2" key="1">
    <citation type="submission" date="2020-02" db="EMBL/GenBank/DDBJ databases">
        <authorList>
            <person name="Zheng R.K."/>
            <person name="Sun C.M."/>
        </authorList>
    </citation>
    <scope>NUCLEOTIDE SEQUENCE [LARGE SCALE GENOMIC DNA]</scope>
    <source>
        <strain evidence="2">rifampicinis</strain>
    </source>
</reference>
<dbReference type="InterPro" id="IPR015034">
    <property type="entry name" value="Bles03"/>
</dbReference>
<dbReference type="InterPro" id="IPR023398">
    <property type="entry name" value="TIF_eIF4e-like"/>
</dbReference>
<dbReference type="EMBL" id="CP062983">
    <property type="protein sequence ID" value="QPC82551.1"/>
    <property type="molecule type" value="Genomic_DNA"/>
</dbReference>